<dbReference type="FunFam" id="3.30.160.60:FF:000931">
    <property type="entry name" value="zinc finger protein 697"/>
    <property type="match status" value="1"/>
</dbReference>
<keyword evidence="5 11" id="KW-0863">Zinc-finger</keyword>
<dbReference type="PROSITE" id="PS00028">
    <property type="entry name" value="ZINC_FINGER_C2H2_1"/>
    <property type="match status" value="3"/>
</dbReference>
<dbReference type="AlphaFoldDB" id="A0AAV2NAF1"/>
<keyword evidence="10" id="KW-0539">Nucleus</keyword>
<gene>
    <name evidence="13" type="ORF">LPLAT_LOCUS2823</name>
</gene>
<evidence type="ECO:0000259" key="12">
    <source>
        <dbReference type="PROSITE" id="PS50157"/>
    </source>
</evidence>
<evidence type="ECO:0000256" key="10">
    <source>
        <dbReference type="ARBA" id="ARBA00023242"/>
    </source>
</evidence>
<keyword evidence="3" id="KW-0479">Metal-binding</keyword>
<evidence type="ECO:0000313" key="14">
    <source>
        <dbReference type="Proteomes" id="UP001497644"/>
    </source>
</evidence>
<name>A0AAV2NAF1_9HYME</name>
<evidence type="ECO:0000256" key="9">
    <source>
        <dbReference type="ARBA" id="ARBA00023163"/>
    </source>
</evidence>
<keyword evidence="6" id="KW-0862">Zinc</keyword>
<dbReference type="FunFam" id="3.30.160.60:FF:000065">
    <property type="entry name" value="B-cell CLL/lymphoma 6, member B"/>
    <property type="match status" value="1"/>
</dbReference>
<dbReference type="GO" id="GO:0000981">
    <property type="term" value="F:DNA-binding transcription factor activity, RNA polymerase II-specific"/>
    <property type="evidence" value="ECO:0007669"/>
    <property type="project" value="TreeGrafter"/>
</dbReference>
<dbReference type="Proteomes" id="UP001497644">
    <property type="component" value="Chromosome 12"/>
</dbReference>
<protein>
    <recommendedName>
        <fullName evidence="12">C2H2-type domain-containing protein</fullName>
    </recommendedName>
</protein>
<evidence type="ECO:0000256" key="7">
    <source>
        <dbReference type="ARBA" id="ARBA00023015"/>
    </source>
</evidence>
<dbReference type="Gene3D" id="3.30.160.60">
    <property type="entry name" value="Classic Zinc Finger"/>
    <property type="match status" value="3"/>
</dbReference>
<evidence type="ECO:0000313" key="13">
    <source>
        <dbReference type="EMBL" id="CAL1676682.1"/>
    </source>
</evidence>
<sequence>MSCDARGRCHFCCKKHVVPVFGSDETVHALLQRSNLRLVVLNTVCSPCISKLEDLFKKNFPDLRLPFERKTVKKGHTKNPTGFTSQNISIGNSVEITEESQVNETLQTQSTIRVNRVISCGNTQSEEVAKIHVGIEESFACGERVGIDNSRMDENAGGTRRKRRQLTCNFCQKAFNHTGDLNKHRRKHTGERPYTCNKCQQKFSYASNLIRHQRTHSGIKPFSCQICGRTFTRKDKLSDHLTAKHCLVKL</sequence>
<dbReference type="Pfam" id="PF00096">
    <property type="entry name" value="zf-C2H2"/>
    <property type="match status" value="3"/>
</dbReference>
<keyword evidence="14" id="KW-1185">Reference proteome</keyword>
<proteinExistence type="inferred from homology"/>
<dbReference type="InterPro" id="IPR013087">
    <property type="entry name" value="Znf_C2H2_type"/>
</dbReference>
<keyword evidence="4" id="KW-0677">Repeat</keyword>
<organism evidence="13 14">
    <name type="scientific">Lasius platythorax</name>
    <dbReference type="NCBI Taxonomy" id="488582"/>
    <lineage>
        <taxon>Eukaryota</taxon>
        <taxon>Metazoa</taxon>
        <taxon>Ecdysozoa</taxon>
        <taxon>Arthropoda</taxon>
        <taxon>Hexapoda</taxon>
        <taxon>Insecta</taxon>
        <taxon>Pterygota</taxon>
        <taxon>Neoptera</taxon>
        <taxon>Endopterygota</taxon>
        <taxon>Hymenoptera</taxon>
        <taxon>Apocrita</taxon>
        <taxon>Aculeata</taxon>
        <taxon>Formicoidea</taxon>
        <taxon>Formicidae</taxon>
        <taxon>Formicinae</taxon>
        <taxon>Lasius</taxon>
        <taxon>Lasius</taxon>
    </lineage>
</organism>
<dbReference type="SUPFAM" id="SSF57667">
    <property type="entry name" value="beta-beta-alpha zinc fingers"/>
    <property type="match status" value="2"/>
</dbReference>
<dbReference type="SMART" id="SM00355">
    <property type="entry name" value="ZnF_C2H2"/>
    <property type="match status" value="3"/>
</dbReference>
<feature type="domain" description="C2H2-type" evidence="12">
    <location>
        <begin position="166"/>
        <end position="193"/>
    </location>
</feature>
<dbReference type="EMBL" id="OZ034835">
    <property type="protein sequence ID" value="CAL1676682.1"/>
    <property type="molecule type" value="Genomic_DNA"/>
</dbReference>
<accession>A0AAV2NAF1</accession>
<evidence type="ECO:0000256" key="5">
    <source>
        <dbReference type="ARBA" id="ARBA00022771"/>
    </source>
</evidence>
<evidence type="ECO:0000256" key="8">
    <source>
        <dbReference type="ARBA" id="ARBA00023125"/>
    </source>
</evidence>
<evidence type="ECO:0000256" key="11">
    <source>
        <dbReference type="PROSITE-ProRule" id="PRU00042"/>
    </source>
</evidence>
<keyword evidence="7" id="KW-0805">Transcription regulation</keyword>
<dbReference type="GO" id="GO:0008270">
    <property type="term" value="F:zinc ion binding"/>
    <property type="evidence" value="ECO:0007669"/>
    <property type="project" value="UniProtKB-KW"/>
</dbReference>
<dbReference type="FunFam" id="3.30.160.60:FF:000744">
    <property type="entry name" value="zinc finger E-box-binding homeobox 1"/>
    <property type="match status" value="1"/>
</dbReference>
<dbReference type="InterPro" id="IPR036236">
    <property type="entry name" value="Znf_C2H2_sf"/>
</dbReference>
<evidence type="ECO:0000256" key="3">
    <source>
        <dbReference type="ARBA" id="ARBA00022723"/>
    </source>
</evidence>
<evidence type="ECO:0000256" key="2">
    <source>
        <dbReference type="ARBA" id="ARBA00006991"/>
    </source>
</evidence>
<keyword evidence="9" id="KW-0804">Transcription</keyword>
<comment type="similarity">
    <text evidence="2">Belongs to the krueppel C2H2-type zinc-finger protein family.</text>
</comment>
<evidence type="ECO:0000256" key="4">
    <source>
        <dbReference type="ARBA" id="ARBA00022737"/>
    </source>
</evidence>
<dbReference type="PANTHER" id="PTHR23235:SF120">
    <property type="entry name" value="KRUPPEL-LIKE FACTOR 15"/>
    <property type="match status" value="1"/>
</dbReference>
<evidence type="ECO:0000256" key="6">
    <source>
        <dbReference type="ARBA" id="ARBA00022833"/>
    </source>
</evidence>
<evidence type="ECO:0000256" key="1">
    <source>
        <dbReference type="ARBA" id="ARBA00004123"/>
    </source>
</evidence>
<dbReference type="GO" id="GO:0005634">
    <property type="term" value="C:nucleus"/>
    <property type="evidence" value="ECO:0007669"/>
    <property type="project" value="UniProtKB-SubCell"/>
</dbReference>
<feature type="domain" description="C2H2-type" evidence="12">
    <location>
        <begin position="222"/>
        <end position="245"/>
    </location>
</feature>
<dbReference type="GO" id="GO:0000978">
    <property type="term" value="F:RNA polymerase II cis-regulatory region sequence-specific DNA binding"/>
    <property type="evidence" value="ECO:0007669"/>
    <property type="project" value="TreeGrafter"/>
</dbReference>
<feature type="domain" description="C2H2-type" evidence="12">
    <location>
        <begin position="194"/>
        <end position="221"/>
    </location>
</feature>
<comment type="subcellular location">
    <subcellularLocation>
        <location evidence="1">Nucleus</location>
    </subcellularLocation>
</comment>
<dbReference type="PANTHER" id="PTHR23235">
    <property type="entry name" value="KRUEPPEL-LIKE TRANSCRIPTION FACTOR"/>
    <property type="match status" value="1"/>
</dbReference>
<keyword evidence="8" id="KW-0238">DNA-binding</keyword>
<reference evidence="13" key="1">
    <citation type="submission" date="2024-04" db="EMBL/GenBank/DDBJ databases">
        <authorList>
            <consortium name="Molecular Ecology Group"/>
        </authorList>
    </citation>
    <scope>NUCLEOTIDE SEQUENCE</scope>
</reference>
<dbReference type="PROSITE" id="PS50157">
    <property type="entry name" value="ZINC_FINGER_C2H2_2"/>
    <property type="match status" value="3"/>
</dbReference>